<dbReference type="PATRIC" id="fig|1305731.5.peg.3479"/>
<feature type="transmembrane region" description="Helical" evidence="1">
    <location>
        <begin position="90"/>
        <end position="111"/>
    </location>
</feature>
<dbReference type="Proteomes" id="UP000050416">
    <property type="component" value="Unassembled WGS sequence"/>
</dbReference>
<dbReference type="AlphaFoldDB" id="A0A0P7ZA48"/>
<evidence type="ECO:0000256" key="1">
    <source>
        <dbReference type="SAM" id="Phobius"/>
    </source>
</evidence>
<gene>
    <name evidence="2" type="ORF">HLUCCX14_07870</name>
</gene>
<dbReference type="OrthoDB" id="6160351at2"/>
<dbReference type="EMBL" id="LJZQ01000009">
    <property type="protein sequence ID" value="KPQ28975.1"/>
    <property type="molecule type" value="Genomic_DNA"/>
</dbReference>
<keyword evidence="1" id="KW-0812">Transmembrane</keyword>
<protein>
    <submittedName>
        <fullName evidence="2">Uncharacterized protein</fullName>
    </submittedName>
</protein>
<accession>A0A0P7ZA48</accession>
<sequence>MTDAYSDNAYRADRIPTLPPGGHAKMDRAFQRLPWGHYQSPVVPSTLKAQLAYARSFTNKQDCEDGFPWSESVFIIGKGFLNWLQGTLHMLYLCAWFGLYLALLPFFVGVIGTFTHNPSMEGVVILLETTLYMYLPIILCFLIGKYGRLLLVQHNEKRLRSNPTGLYRREGLVRVKRKSDVFEAPFIEFDAYRMHTPSGRGGHYYNLMLQHRYSNTQLWMKGLVTDSMNPKDINAYWSMIQQFMDVSGPLPDVPIFEPFRHRDPVSQAADRKSGRDAFFWRNMTNDQWRAEHEDDYQQRMQDADFSKHDCQACILDARIQGRGLPLPDQPRGTILA</sequence>
<name>A0A0P7ZA48_9GAMM</name>
<keyword evidence="1" id="KW-0472">Membrane</keyword>
<evidence type="ECO:0000313" key="2">
    <source>
        <dbReference type="EMBL" id="KPQ28975.1"/>
    </source>
</evidence>
<dbReference type="STRING" id="1305731.GCA_000934705_03247"/>
<evidence type="ECO:0000313" key="3">
    <source>
        <dbReference type="Proteomes" id="UP000050416"/>
    </source>
</evidence>
<organism evidence="2 3">
    <name type="scientific">Marinobacter excellens HL-55</name>
    <dbReference type="NCBI Taxonomy" id="1305731"/>
    <lineage>
        <taxon>Bacteria</taxon>
        <taxon>Pseudomonadati</taxon>
        <taxon>Pseudomonadota</taxon>
        <taxon>Gammaproteobacteria</taxon>
        <taxon>Pseudomonadales</taxon>
        <taxon>Marinobacteraceae</taxon>
        <taxon>Marinobacter</taxon>
    </lineage>
</organism>
<comment type="caution">
    <text evidence="2">The sequence shown here is derived from an EMBL/GenBank/DDBJ whole genome shotgun (WGS) entry which is preliminary data.</text>
</comment>
<feature type="transmembrane region" description="Helical" evidence="1">
    <location>
        <begin position="131"/>
        <end position="151"/>
    </location>
</feature>
<keyword evidence="1" id="KW-1133">Transmembrane helix</keyword>
<reference evidence="2 3" key="1">
    <citation type="submission" date="2015-09" db="EMBL/GenBank/DDBJ databases">
        <title>Identification and resolution of microdiversity through metagenomic sequencing of parallel consortia.</title>
        <authorList>
            <person name="Nelson W.C."/>
            <person name="Romine M.F."/>
            <person name="Lindemann S.R."/>
        </authorList>
    </citation>
    <scope>NUCLEOTIDE SEQUENCE [LARGE SCALE GENOMIC DNA]</scope>
    <source>
        <strain evidence="2">HL-55</strain>
    </source>
</reference>
<proteinExistence type="predicted"/>